<feature type="region of interest" description="Disordered" evidence="1">
    <location>
        <begin position="1"/>
        <end position="56"/>
    </location>
</feature>
<accession>A0A7D9DY12</accession>
<feature type="compositionally biased region" description="Basic residues" evidence="1">
    <location>
        <begin position="21"/>
        <end position="34"/>
    </location>
</feature>
<evidence type="ECO:0000256" key="1">
    <source>
        <dbReference type="SAM" id="MobiDB-lite"/>
    </source>
</evidence>
<gene>
    <name evidence="2" type="ORF">PACLA_8A012406</name>
</gene>
<feature type="compositionally biased region" description="Basic and acidic residues" evidence="1">
    <location>
        <begin position="46"/>
        <end position="56"/>
    </location>
</feature>
<dbReference type="EMBL" id="CACRXK020002766">
    <property type="protein sequence ID" value="CAB3995947.1"/>
    <property type="molecule type" value="Genomic_DNA"/>
</dbReference>
<keyword evidence="3" id="KW-1185">Reference proteome</keyword>
<comment type="caution">
    <text evidence="2">The sequence shown here is derived from an EMBL/GenBank/DDBJ whole genome shotgun (WGS) entry which is preliminary data.</text>
</comment>
<proteinExistence type="predicted"/>
<name>A0A7D9DY12_PARCT</name>
<feature type="non-terminal residue" evidence="2">
    <location>
        <position position="56"/>
    </location>
</feature>
<evidence type="ECO:0000313" key="2">
    <source>
        <dbReference type="EMBL" id="CAB3995947.1"/>
    </source>
</evidence>
<reference evidence="2" key="1">
    <citation type="submission" date="2020-04" db="EMBL/GenBank/DDBJ databases">
        <authorList>
            <person name="Alioto T."/>
            <person name="Alioto T."/>
            <person name="Gomez Garrido J."/>
        </authorList>
    </citation>
    <scope>NUCLEOTIDE SEQUENCE</scope>
    <source>
        <strain evidence="2">A484AB</strain>
    </source>
</reference>
<sequence>MQRSGRTISLRKRKDAERKSRTGKPRAKSGRRRPSACDGMQGLGKGELKKTEESQR</sequence>
<evidence type="ECO:0000313" key="3">
    <source>
        <dbReference type="Proteomes" id="UP001152795"/>
    </source>
</evidence>
<dbReference type="AlphaFoldDB" id="A0A7D9DY12"/>
<organism evidence="2 3">
    <name type="scientific">Paramuricea clavata</name>
    <name type="common">Red gorgonian</name>
    <name type="synonym">Violescent sea-whip</name>
    <dbReference type="NCBI Taxonomy" id="317549"/>
    <lineage>
        <taxon>Eukaryota</taxon>
        <taxon>Metazoa</taxon>
        <taxon>Cnidaria</taxon>
        <taxon>Anthozoa</taxon>
        <taxon>Octocorallia</taxon>
        <taxon>Malacalcyonacea</taxon>
        <taxon>Plexauridae</taxon>
        <taxon>Paramuricea</taxon>
    </lineage>
</organism>
<protein>
    <submittedName>
        <fullName evidence="2">Uncharacterized protein</fullName>
    </submittedName>
</protein>
<dbReference type="Proteomes" id="UP001152795">
    <property type="component" value="Unassembled WGS sequence"/>
</dbReference>